<dbReference type="GO" id="GO:0016020">
    <property type="term" value="C:membrane"/>
    <property type="evidence" value="ECO:0007669"/>
    <property type="project" value="UniProtKB-SubCell"/>
</dbReference>
<keyword evidence="2 5" id="KW-0812">Transmembrane</keyword>
<evidence type="ECO:0000256" key="2">
    <source>
        <dbReference type="ARBA" id="ARBA00022692"/>
    </source>
</evidence>
<protein>
    <submittedName>
        <fullName evidence="7">O-antigen ligase family protein</fullName>
    </submittedName>
</protein>
<feature type="transmembrane region" description="Helical" evidence="5">
    <location>
        <begin position="258"/>
        <end position="278"/>
    </location>
</feature>
<evidence type="ECO:0000256" key="3">
    <source>
        <dbReference type="ARBA" id="ARBA00022989"/>
    </source>
</evidence>
<feature type="domain" description="O-antigen ligase-related" evidence="6">
    <location>
        <begin position="216"/>
        <end position="358"/>
    </location>
</feature>
<keyword evidence="8" id="KW-1185">Reference proteome</keyword>
<gene>
    <name evidence="7" type="ORF">IC761_27855</name>
</gene>
<comment type="subcellular location">
    <subcellularLocation>
        <location evidence="1">Membrane</location>
        <topology evidence="1">Multi-pass membrane protein</topology>
    </subcellularLocation>
</comment>
<evidence type="ECO:0000256" key="5">
    <source>
        <dbReference type="SAM" id="Phobius"/>
    </source>
</evidence>
<feature type="transmembrane region" description="Helical" evidence="5">
    <location>
        <begin position="351"/>
        <end position="371"/>
    </location>
</feature>
<feature type="transmembrane region" description="Helical" evidence="5">
    <location>
        <begin position="30"/>
        <end position="51"/>
    </location>
</feature>
<feature type="transmembrane region" description="Helical" evidence="5">
    <location>
        <begin position="117"/>
        <end position="140"/>
    </location>
</feature>
<evidence type="ECO:0000256" key="1">
    <source>
        <dbReference type="ARBA" id="ARBA00004141"/>
    </source>
</evidence>
<dbReference type="InterPro" id="IPR007016">
    <property type="entry name" value="O-antigen_ligase-rel_domated"/>
</dbReference>
<dbReference type="PANTHER" id="PTHR37422">
    <property type="entry name" value="TEICHURONIC ACID BIOSYNTHESIS PROTEIN TUAE"/>
    <property type="match status" value="1"/>
</dbReference>
<organism evidence="7 8">
    <name type="scientific">Bradyrhizobium commune</name>
    <dbReference type="NCBI Taxonomy" id="83627"/>
    <lineage>
        <taxon>Bacteria</taxon>
        <taxon>Pseudomonadati</taxon>
        <taxon>Pseudomonadota</taxon>
        <taxon>Alphaproteobacteria</taxon>
        <taxon>Hyphomicrobiales</taxon>
        <taxon>Nitrobacteraceae</taxon>
        <taxon>Bradyrhizobium</taxon>
    </lineage>
</organism>
<feature type="transmembrane region" description="Helical" evidence="5">
    <location>
        <begin position="383"/>
        <end position="400"/>
    </location>
</feature>
<dbReference type="InterPro" id="IPR051533">
    <property type="entry name" value="WaaL-like"/>
</dbReference>
<keyword evidence="4 5" id="KW-0472">Membrane</keyword>
<dbReference type="PANTHER" id="PTHR37422:SF23">
    <property type="entry name" value="TEICHURONIC ACID BIOSYNTHESIS PROTEIN TUAE"/>
    <property type="match status" value="1"/>
</dbReference>
<evidence type="ECO:0000313" key="7">
    <source>
        <dbReference type="EMBL" id="QPF90284.1"/>
    </source>
</evidence>
<keyword evidence="7" id="KW-0436">Ligase</keyword>
<dbReference type="EMBL" id="CP061379">
    <property type="protein sequence ID" value="QPF90284.1"/>
    <property type="molecule type" value="Genomic_DNA"/>
</dbReference>
<dbReference type="AlphaFoldDB" id="A0A7S9GY77"/>
<dbReference type="Pfam" id="PF04932">
    <property type="entry name" value="Wzy_C"/>
    <property type="match status" value="1"/>
</dbReference>
<evidence type="ECO:0000313" key="8">
    <source>
        <dbReference type="Proteomes" id="UP000594621"/>
    </source>
</evidence>
<dbReference type="Proteomes" id="UP000594621">
    <property type="component" value="Chromosome"/>
</dbReference>
<accession>A0A7S9GY77</accession>
<feature type="transmembrane region" description="Helical" evidence="5">
    <location>
        <begin position="406"/>
        <end position="425"/>
    </location>
</feature>
<feature type="transmembrane region" description="Helical" evidence="5">
    <location>
        <begin position="160"/>
        <end position="180"/>
    </location>
</feature>
<proteinExistence type="predicted"/>
<reference evidence="7 8" key="1">
    <citation type="submission" date="2020-09" db="EMBL/GenBank/DDBJ databases">
        <title>Complete genomes of bradyrhizobia occurring on native shrubby legumes in Australia.</title>
        <authorList>
            <person name="Lafay B."/>
        </authorList>
    </citation>
    <scope>NUCLEOTIDE SEQUENCE [LARGE SCALE GENOMIC DNA]</scope>
    <source>
        <strain evidence="7 8">BDV5040</strain>
    </source>
</reference>
<feature type="transmembrane region" description="Helical" evidence="5">
    <location>
        <begin position="6"/>
        <end position="23"/>
    </location>
</feature>
<evidence type="ECO:0000259" key="6">
    <source>
        <dbReference type="Pfam" id="PF04932"/>
    </source>
</evidence>
<dbReference type="RefSeq" id="WP_195799876.1">
    <property type="nucleotide sequence ID" value="NZ_CP061379.1"/>
</dbReference>
<evidence type="ECO:0000256" key="4">
    <source>
        <dbReference type="ARBA" id="ARBA00023136"/>
    </source>
</evidence>
<dbReference type="GO" id="GO:0016874">
    <property type="term" value="F:ligase activity"/>
    <property type="evidence" value="ECO:0007669"/>
    <property type="project" value="UniProtKB-KW"/>
</dbReference>
<sequence>MDVRIIGFWVLLLSGVLLLASIPGTNLRDLVFLSGFAVVSLAWVIVISQQLGTAHPLSSRLTTAIWDQASVLLGEPLTDSGSTARNQPYFSAGSQIACLVSMLSGYLIGRNRRNARFLLMSFLGSALIYAIEGLVEFALLPNLVQWQQKYNYLSSVTATFVNPNVAATYFGAATIGWFLVAMNLRQHRPSEPLLPWRELILSFLHATSPRKVLYPLACFVVLAATMLTGSRAGSVLSLTALSGAIATCFRQELRRRRLLWIVPIAAGPLVVTTISLLAPRASERFGVQGFFDLGRWYTYGSTLRIIEDFPWLGSGLGTFRWVFPAYRSGEIPSYGIWEQAHNTTLEIAAEMGIPFAAVLVTTWGAILLVLARGMLSRNRDATLPTAAFWIGLLAVAHSQLDFPLQIPGFSLAICPILGMGMSQSFSNKSKQLTYSY</sequence>
<feature type="transmembrane region" description="Helical" evidence="5">
    <location>
        <begin position="89"/>
        <end position="108"/>
    </location>
</feature>
<keyword evidence="3 5" id="KW-1133">Transmembrane helix</keyword>
<dbReference type="KEGG" id="bcou:IC761_27855"/>
<name>A0A7S9GY77_9BRAD</name>